<keyword evidence="1 4" id="KW-0808">Transferase</keyword>
<dbReference type="InterPro" id="IPR016181">
    <property type="entry name" value="Acyl_CoA_acyltransferase"/>
</dbReference>
<evidence type="ECO:0000313" key="4">
    <source>
        <dbReference type="EMBL" id="MBB6629165.1"/>
    </source>
</evidence>
<dbReference type="SUPFAM" id="SSF55729">
    <property type="entry name" value="Acyl-CoA N-acyltransferases (Nat)"/>
    <property type="match status" value="1"/>
</dbReference>
<feature type="domain" description="N-acetyltransferase" evidence="3">
    <location>
        <begin position="1"/>
        <end position="162"/>
    </location>
</feature>
<protein>
    <submittedName>
        <fullName evidence="4">GNAT family N-acetyltransferase</fullName>
    </submittedName>
</protein>
<dbReference type="PANTHER" id="PTHR43877:SF2">
    <property type="entry name" value="AMINOALKYLPHOSPHONATE N-ACETYLTRANSFERASE-RELATED"/>
    <property type="match status" value="1"/>
</dbReference>
<accession>A0A7X0RL14</accession>
<name>A0A7X0RL14_9ACTN</name>
<dbReference type="GO" id="GO:0016747">
    <property type="term" value="F:acyltransferase activity, transferring groups other than amino-acyl groups"/>
    <property type="evidence" value="ECO:0007669"/>
    <property type="project" value="InterPro"/>
</dbReference>
<reference evidence="4 5" key="1">
    <citation type="submission" date="2020-08" db="EMBL/GenBank/DDBJ databases">
        <authorList>
            <person name="Seo M.-J."/>
        </authorList>
    </citation>
    <scope>NUCLEOTIDE SEQUENCE [LARGE SCALE GENOMIC DNA]</scope>
    <source>
        <strain evidence="4 5">KIGAM211</strain>
    </source>
</reference>
<dbReference type="Proteomes" id="UP000523955">
    <property type="component" value="Unassembled WGS sequence"/>
</dbReference>
<dbReference type="RefSeq" id="WP_185254146.1">
    <property type="nucleotide sequence ID" value="NZ_JACKXE010000001.1"/>
</dbReference>
<dbReference type="CDD" id="cd04301">
    <property type="entry name" value="NAT_SF"/>
    <property type="match status" value="1"/>
</dbReference>
<dbReference type="Gene3D" id="3.40.630.30">
    <property type="match status" value="1"/>
</dbReference>
<dbReference type="Pfam" id="PF00583">
    <property type="entry name" value="Acetyltransf_1"/>
    <property type="match status" value="1"/>
</dbReference>
<evidence type="ECO:0000256" key="2">
    <source>
        <dbReference type="ARBA" id="ARBA00023315"/>
    </source>
</evidence>
<keyword evidence="5" id="KW-1185">Reference proteome</keyword>
<evidence type="ECO:0000256" key="1">
    <source>
        <dbReference type="ARBA" id="ARBA00022679"/>
    </source>
</evidence>
<dbReference type="InterPro" id="IPR000182">
    <property type="entry name" value="GNAT_dom"/>
</dbReference>
<dbReference type="PANTHER" id="PTHR43877">
    <property type="entry name" value="AMINOALKYLPHOSPHONATE N-ACETYLTRANSFERASE-RELATED-RELATED"/>
    <property type="match status" value="1"/>
</dbReference>
<evidence type="ECO:0000259" key="3">
    <source>
        <dbReference type="PROSITE" id="PS51186"/>
    </source>
</evidence>
<dbReference type="PROSITE" id="PS51186">
    <property type="entry name" value="GNAT"/>
    <property type="match status" value="1"/>
</dbReference>
<organism evidence="4 5">
    <name type="scientific">Nocardioides luti</name>
    <dbReference type="NCBI Taxonomy" id="2761101"/>
    <lineage>
        <taxon>Bacteria</taxon>
        <taxon>Bacillati</taxon>
        <taxon>Actinomycetota</taxon>
        <taxon>Actinomycetes</taxon>
        <taxon>Propionibacteriales</taxon>
        <taxon>Nocardioidaceae</taxon>
        <taxon>Nocardioides</taxon>
    </lineage>
</organism>
<comment type="caution">
    <text evidence="4">The sequence shown here is derived from an EMBL/GenBank/DDBJ whole genome shotgun (WGS) entry which is preliminary data.</text>
</comment>
<gene>
    <name evidence="4" type="ORF">H5V45_17695</name>
</gene>
<proteinExistence type="predicted"/>
<dbReference type="InterPro" id="IPR050832">
    <property type="entry name" value="Bact_Acetyltransf"/>
</dbReference>
<keyword evidence="2" id="KW-0012">Acyltransferase</keyword>
<evidence type="ECO:0000313" key="5">
    <source>
        <dbReference type="Proteomes" id="UP000523955"/>
    </source>
</evidence>
<sequence>MRLRRATTDDLEAAGEVTVAAYEPFTLGPTDPYVARLRDTATRDREAELWVAEEDGAVLGTVTVCPPGSPWRELAGPHEGEFRMLSVAPTAQGSGVGEALARLAVDRAREQGATAVVLSSLEDMAGAHRLYGRLGFRRAPERDWAPVPGVSLIAFHLPLDPDGA</sequence>
<dbReference type="EMBL" id="JACKXE010000001">
    <property type="protein sequence ID" value="MBB6629165.1"/>
    <property type="molecule type" value="Genomic_DNA"/>
</dbReference>
<dbReference type="AlphaFoldDB" id="A0A7X0RL14"/>